<accession>A0ABM5RGJ4</accession>
<gene>
    <name evidence="1" type="ORF">LH22_06415</name>
</gene>
<evidence type="ECO:0000313" key="1">
    <source>
        <dbReference type="EMBL" id="AIR85118.1"/>
    </source>
</evidence>
<name>A0ABM5RGJ4_9GAMM</name>
<evidence type="ECO:0000313" key="2">
    <source>
        <dbReference type="Proteomes" id="UP000029495"/>
    </source>
</evidence>
<proteinExistence type="predicted"/>
<dbReference type="EMBL" id="CP009454">
    <property type="protein sequence ID" value="AIR85118.1"/>
    <property type="molecule type" value="Genomic_DNA"/>
</dbReference>
<keyword evidence="2" id="KW-1185">Reference proteome</keyword>
<sequence length="64" mass="7294">MLGPSEKPNNCDGMFTLNHGFKGYSLRRHLGDLLFSPLRQRLMFQQGGKQMDPNQLNELSDWGA</sequence>
<organism evidence="1 2">
    <name type="scientific">Pantoea rwandensis</name>
    <dbReference type="NCBI Taxonomy" id="1076550"/>
    <lineage>
        <taxon>Bacteria</taxon>
        <taxon>Pseudomonadati</taxon>
        <taxon>Pseudomonadota</taxon>
        <taxon>Gammaproteobacteria</taxon>
        <taxon>Enterobacterales</taxon>
        <taxon>Erwiniaceae</taxon>
        <taxon>Pantoea</taxon>
    </lineage>
</organism>
<reference evidence="1 2" key="1">
    <citation type="submission" date="2014-09" db="EMBL/GenBank/DDBJ databases">
        <authorList>
            <person name="Chan K.-G."/>
        </authorList>
    </citation>
    <scope>NUCLEOTIDE SEQUENCE [LARGE SCALE GENOMIC DNA]</scope>
    <source>
        <strain evidence="1 2">ND04</strain>
    </source>
</reference>
<protein>
    <submittedName>
        <fullName evidence="1">Uncharacterized protein</fullName>
    </submittedName>
</protein>
<dbReference type="Proteomes" id="UP000029495">
    <property type="component" value="Chromosome"/>
</dbReference>